<accession>A0ABM1Y151</accession>
<sequence>MSEQIVVSHFRSTDLIQPLKEQQPDTVHFNGTFKLRQFKSNPDLAARKAVEYNRFDRIPSPPVCGPQMLLMHRKLEKLNPPVRRVENTCLYIRPRSMENKQCAIKQDVGSPSGNEEDDIRQICDGFGQQMTLLK</sequence>
<evidence type="ECO:0000313" key="2">
    <source>
        <dbReference type="Proteomes" id="UP000069940"/>
    </source>
</evidence>
<reference evidence="2" key="1">
    <citation type="journal article" date="2015" name="Proc. Natl. Acad. Sci. U.S.A.">
        <title>Genome sequence of the Asian Tiger mosquito, Aedes albopictus, reveals insights into its biology, genetics, and evolution.</title>
        <authorList>
            <person name="Chen X.G."/>
            <person name="Jiang X."/>
            <person name="Gu J."/>
            <person name="Xu M."/>
            <person name="Wu Y."/>
            <person name="Deng Y."/>
            <person name="Zhang C."/>
            <person name="Bonizzoni M."/>
            <person name="Dermauw W."/>
            <person name="Vontas J."/>
            <person name="Armbruster P."/>
            <person name="Huang X."/>
            <person name="Yang Y."/>
            <person name="Zhang H."/>
            <person name="He W."/>
            <person name="Peng H."/>
            <person name="Liu Y."/>
            <person name="Wu K."/>
            <person name="Chen J."/>
            <person name="Lirakis M."/>
            <person name="Topalis P."/>
            <person name="Van Leeuwen T."/>
            <person name="Hall A.B."/>
            <person name="Jiang X."/>
            <person name="Thorpe C."/>
            <person name="Mueller R.L."/>
            <person name="Sun C."/>
            <person name="Waterhouse R.M."/>
            <person name="Yan G."/>
            <person name="Tu Z.J."/>
            <person name="Fang X."/>
            <person name="James A.A."/>
        </authorList>
    </citation>
    <scope>NUCLEOTIDE SEQUENCE [LARGE SCALE GENOMIC DNA]</scope>
    <source>
        <strain evidence="2">Foshan</strain>
    </source>
</reference>
<dbReference type="EnsemblMetazoa" id="AALFPA23_004719.R5836">
    <property type="protein sequence ID" value="AALFPA23_004719.P5836"/>
    <property type="gene ID" value="AALFPA23_004719"/>
</dbReference>
<dbReference type="Proteomes" id="UP000069940">
    <property type="component" value="Unassembled WGS sequence"/>
</dbReference>
<keyword evidence="2" id="KW-1185">Reference proteome</keyword>
<dbReference type="GeneID" id="115254478"/>
<evidence type="ECO:0000313" key="1">
    <source>
        <dbReference type="EnsemblMetazoa" id="AALFPA23_004719.P5836"/>
    </source>
</evidence>
<dbReference type="RefSeq" id="XP_029707889.1">
    <property type="nucleotide sequence ID" value="XM_029852029.1"/>
</dbReference>
<reference evidence="1" key="2">
    <citation type="submission" date="2025-05" db="UniProtKB">
        <authorList>
            <consortium name="EnsemblMetazoa"/>
        </authorList>
    </citation>
    <scope>IDENTIFICATION</scope>
    <source>
        <strain evidence="1">Foshan</strain>
    </source>
</reference>
<protein>
    <submittedName>
        <fullName evidence="1">Uncharacterized protein</fullName>
    </submittedName>
</protein>
<name>A0ABM1Y151_AEDAL</name>
<organism evidence="1 2">
    <name type="scientific">Aedes albopictus</name>
    <name type="common">Asian tiger mosquito</name>
    <name type="synonym">Stegomyia albopicta</name>
    <dbReference type="NCBI Taxonomy" id="7160"/>
    <lineage>
        <taxon>Eukaryota</taxon>
        <taxon>Metazoa</taxon>
        <taxon>Ecdysozoa</taxon>
        <taxon>Arthropoda</taxon>
        <taxon>Hexapoda</taxon>
        <taxon>Insecta</taxon>
        <taxon>Pterygota</taxon>
        <taxon>Neoptera</taxon>
        <taxon>Endopterygota</taxon>
        <taxon>Diptera</taxon>
        <taxon>Nematocera</taxon>
        <taxon>Culicoidea</taxon>
        <taxon>Culicidae</taxon>
        <taxon>Culicinae</taxon>
        <taxon>Aedini</taxon>
        <taxon>Aedes</taxon>
        <taxon>Stegomyia</taxon>
    </lineage>
</organism>
<proteinExistence type="predicted"/>